<evidence type="ECO:0000256" key="1">
    <source>
        <dbReference type="SAM" id="MobiDB-lite"/>
    </source>
</evidence>
<dbReference type="InterPro" id="IPR005312">
    <property type="entry name" value="DUF1759"/>
</dbReference>
<sequence length="1378" mass="152643">MAADDELERNKRAKGRALAKRDSYVVRIKAIHTTALSASDDATKAPRFLAASAKLDNLLTGFEIEDNAVFEAYCALDLLGEYTTDLLVEVNEWVYDIQSIAARYRVQPVAGGDPHVAQPRVFRRLPEIPLPQFDGDIHKWPAFRDQFLAVVSQSPDIPDIERFYHLRSCIQGSAADVIRGILVSGATFAVAWAALVSRYDKPRLVAGSFVDQLLQVPVASVDSLSDLNKFMSVFGEGISVLTALQVPDLGDFILFSLASRCLSSSCRTLFESETTGDFPTVDDLFTFIKNRIAILERVQGAAGKQAVLASRPKDRPSAPSKWSRKMDRPSPTSLVSAVQVPAPSPHTVSCQYCNKSHALDVCRKFSSLPADERTKWARAQSICFSCLSPGHWSPSCKAPTKCAICSRRHHSLLHPTFTDVVPSSEAESAAIPTSLLSGLGSPSVVLGTALVHIRDRSGSFQVARALIDSASQINAISLPCAKRLGLRWSTWSAPISGLAGVPVVTVQGRVDCHVVPRYASDPVFAFESWVLPSITGDLPRHSLEPSVRDKFSHLALADPDFHIAAPVDLLLVADLFSSIVDGRQVVVDKSLPAAFSSCFGWILIGSVSPSDISIPQPPAVSLLTSVEQLIDRFWHIEEPDVAPLKFTDAGKCEAVFRDNVVRDESGRFSVPLPFRVPLHDNLFPGSRAVAAKRFDHLERKLSSNDRMRTKYNDFMSEYLSLGHMSVASTPGRYFIPHHAVCGADEKFRVVFDASASVADGSSLNTSLFPGPKLQQYIVDVLTRFRVFRHAFTTDICKMYRQITVLPQYRAYQHILWRSSPHLELVEYELNTVTYGVNCAPFLALRVLQEVAEVDCHGSARVCDALRHQTYVDDICYGADTVDDALSIQVELTAVLNGAGFELRKWASNTAAVVHAVPEEFRVIKSTTFAGDEGGDTKVLGLSWHTGGDYFGCEAHLDSATVFTKRGILSLTARFFDPLGLFAPTIFLAKHIMQRTWQSNCTWDQRLPTEIHSDWSWFVDELPALASVHVPRYFNTTARAPCSLYGFCDASQRGYAAVVFLRIHDAPRATSVMLVGSKTKLAPLKPLSIPRLELNAAVLLSRWMSRISLLLNTHIDIVDMWAWTDSSIILSWLTVPHDTFKQYVSNRVHQVRTLLPSCQWRHVSSEMNPADCASRGLMPSELPHHQLYWQGPAFLRDPPQEWGSDIARLPVAELPEVRSVSPAVCLAAPTVEWFTRFSSYDALIRVVARVRRFIDICRRRPVVRSNALTRAELDSATRAVIAASQRVTFPTLVSDLQNLHRLASKPLCRFRRYNPRRWTLTSFRVAVRLSTSDFVGKRVVPRAAGMSSLAQNHWSLGTTGNDLLDTSAILDCVAALRYP</sequence>
<name>A0AAV0XQN0_9HEMI</name>
<comment type="caution">
    <text evidence="2">The sequence shown here is derived from an EMBL/GenBank/DDBJ whole genome shotgun (WGS) entry which is preliminary data.</text>
</comment>
<dbReference type="InterPro" id="IPR043502">
    <property type="entry name" value="DNA/RNA_pol_sf"/>
</dbReference>
<dbReference type="GO" id="GO:0071897">
    <property type="term" value="P:DNA biosynthetic process"/>
    <property type="evidence" value="ECO:0007669"/>
    <property type="project" value="UniProtKB-ARBA"/>
</dbReference>
<dbReference type="PANTHER" id="PTHR47331">
    <property type="entry name" value="PHD-TYPE DOMAIN-CONTAINING PROTEIN"/>
    <property type="match status" value="1"/>
</dbReference>
<reference evidence="2 3" key="1">
    <citation type="submission" date="2023-01" db="EMBL/GenBank/DDBJ databases">
        <authorList>
            <person name="Whitehead M."/>
        </authorList>
    </citation>
    <scope>NUCLEOTIDE SEQUENCE [LARGE SCALE GENOMIC DNA]</scope>
</reference>
<evidence type="ECO:0008006" key="4">
    <source>
        <dbReference type="Google" id="ProtNLM"/>
    </source>
</evidence>
<dbReference type="Pfam" id="PF05380">
    <property type="entry name" value="Peptidase_A17"/>
    <property type="match status" value="1"/>
</dbReference>
<accession>A0AAV0XQN0</accession>
<dbReference type="EMBL" id="CARXXK010000217">
    <property type="protein sequence ID" value="CAI6370098.1"/>
    <property type="molecule type" value="Genomic_DNA"/>
</dbReference>
<organism evidence="2 3">
    <name type="scientific">Macrosiphum euphorbiae</name>
    <name type="common">potato aphid</name>
    <dbReference type="NCBI Taxonomy" id="13131"/>
    <lineage>
        <taxon>Eukaryota</taxon>
        <taxon>Metazoa</taxon>
        <taxon>Ecdysozoa</taxon>
        <taxon>Arthropoda</taxon>
        <taxon>Hexapoda</taxon>
        <taxon>Insecta</taxon>
        <taxon>Pterygota</taxon>
        <taxon>Neoptera</taxon>
        <taxon>Paraneoptera</taxon>
        <taxon>Hemiptera</taxon>
        <taxon>Sternorrhyncha</taxon>
        <taxon>Aphidomorpha</taxon>
        <taxon>Aphidoidea</taxon>
        <taxon>Aphididae</taxon>
        <taxon>Macrosiphini</taxon>
        <taxon>Macrosiphum</taxon>
    </lineage>
</organism>
<dbReference type="SUPFAM" id="SSF56672">
    <property type="entry name" value="DNA/RNA polymerases"/>
    <property type="match status" value="1"/>
</dbReference>
<proteinExistence type="predicted"/>
<feature type="region of interest" description="Disordered" evidence="1">
    <location>
        <begin position="306"/>
        <end position="330"/>
    </location>
</feature>
<protein>
    <recommendedName>
        <fullName evidence="4">Peptidase aspartic putative domain-containing protein</fullName>
    </recommendedName>
</protein>
<evidence type="ECO:0000313" key="2">
    <source>
        <dbReference type="EMBL" id="CAI6370098.1"/>
    </source>
</evidence>
<dbReference type="Pfam" id="PF03564">
    <property type="entry name" value="DUF1759"/>
    <property type="match status" value="1"/>
</dbReference>
<evidence type="ECO:0000313" key="3">
    <source>
        <dbReference type="Proteomes" id="UP001160148"/>
    </source>
</evidence>
<gene>
    <name evidence="2" type="ORF">MEUPH1_LOCUS24260</name>
</gene>
<dbReference type="PANTHER" id="PTHR47331:SF5">
    <property type="entry name" value="RIBONUCLEASE H"/>
    <property type="match status" value="1"/>
</dbReference>
<dbReference type="InterPro" id="IPR008042">
    <property type="entry name" value="Retrotrans_Pao"/>
</dbReference>
<dbReference type="CDD" id="cd00303">
    <property type="entry name" value="retropepsin_like"/>
    <property type="match status" value="1"/>
</dbReference>
<dbReference type="Proteomes" id="UP001160148">
    <property type="component" value="Unassembled WGS sequence"/>
</dbReference>
<keyword evidence="3" id="KW-1185">Reference proteome</keyword>